<protein>
    <recommendedName>
        <fullName evidence="3">Carbohydrate kinase PfkB domain-containing protein</fullName>
    </recommendedName>
</protein>
<dbReference type="AlphaFoldDB" id="A0A3D0ZQ19"/>
<evidence type="ECO:0000256" key="2">
    <source>
        <dbReference type="ARBA" id="ARBA00022777"/>
    </source>
</evidence>
<evidence type="ECO:0000313" key="5">
    <source>
        <dbReference type="Proteomes" id="UP000263336"/>
    </source>
</evidence>
<reference evidence="4 5" key="1">
    <citation type="journal article" date="2018" name="Nat. Biotechnol.">
        <title>A standardized bacterial taxonomy based on genome phylogeny substantially revises the tree of life.</title>
        <authorList>
            <person name="Parks D.H."/>
            <person name="Chuvochina M."/>
            <person name="Waite D.W."/>
            <person name="Rinke C."/>
            <person name="Skarshewski A."/>
            <person name="Chaumeil P.A."/>
            <person name="Hugenholtz P."/>
        </authorList>
    </citation>
    <scope>NUCLEOTIDE SEQUENCE [LARGE SCALE GENOMIC DNA]</scope>
    <source>
        <strain evidence="4">UBA11701</strain>
    </source>
</reference>
<feature type="domain" description="Carbohydrate kinase PfkB" evidence="3">
    <location>
        <begin position="39"/>
        <end position="302"/>
    </location>
</feature>
<keyword evidence="2" id="KW-0418">Kinase</keyword>
<organism evidence="4 5">
    <name type="scientific">candidate division WWE3 bacterium</name>
    <dbReference type="NCBI Taxonomy" id="2053526"/>
    <lineage>
        <taxon>Bacteria</taxon>
        <taxon>Katanobacteria</taxon>
    </lineage>
</organism>
<dbReference type="EMBL" id="DOZN01000018">
    <property type="protein sequence ID" value="HCC42371.1"/>
    <property type="molecule type" value="Genomic_DNA"/>
</dbReference>
<dbReference type="Pfam" id="PF00294">
    <property type="entry name" value="PfkB"/>
    <property type="match status" value="1"/>
</dbReference>
<dbReference type="PANTHER" id="PTHR10584">
    <property type="entry name" value="SUGAR KINASE"/>
    <property type="match status" value="1"/>
</dbReference>
<accession>A0A3D0ZQ19</accession>
<comment type="caution">
    <text evidence="4">The sequence shown here is derived from an EMBL/GenBank/DDBJ whole genome shotgun (WGS) entry which is preliminary data.</text>
</comment>
<evidence type="ECO:0000256" key="1">
    <source>
        <dbReference type="ARBA" id="ARBA00022679"/>
    </source>
</evidence>
<dbReference type="GO" id="GO:0016301">
    <property type="term" value="F:kinase activity"/>
    <property type="evidence" value="ECO:0007669"/>
    <property type="project" value="UniProtKB-KW"/>
</dbReference>
<dbReference type="InterPro" id="IPR011611">
    <property type="entry name" value="PfkB_dom"/>
</dbReference>
<evidence type="ECO:0000313" key="4">
    <source>
        <dbReference type="EMBL" id="HCC42371.1"/>
    </source>
</evidence>
<name>A0A3D0ZQ19_UNCKA</name>
<keyword evidence="1" id="KW-0808">Transferase</keyword>
<gene>
    <name evidence="4" type="ORF">DEP93_02775</name>
</gene>
<dbReference type="PANTHER" id="PTHR10584:SF166">
    <property type="entry name" value="RIBOKINASE"/>
    <property type="match status" value="1"/>
</dbReference>
<sequence>MDLLTIGDVAIDLYMKIGAKDGLPALDSSTEPKICFYHGSKIPVEHFETAVAGNSLNVAVGGKKLGLETAIYTEIGDDENGGRVVNTLKEHGIDTEFCIKTPNDDTNVNSVIIYGNDRTIFSYHAERNYKILDWEKPKWIYYTSMGKGYESFQEKLIEYVEKNSGVGIAFNPGTIQMKHGLETFKNFLKITDILFLNREEAVALVGKGVTEELHQKLQKLGPKMTVITDSKNGASCSDGKKVTLQDSYSDKRPIADKTGAGDAFASGFLSAIFYGKPSEIALKWGAANAGSIIKEIGTTKGLLTKKEIEGIIKQI</sequence>
<proteinExistence type="predicted"/>
<dbReference type="Gene3D" id="3.40.1190.20">
    <property type="match status" value="1"/>
</dbReference>
<dbReference type="InterPro" id="IPR029056">
    <property type="entry name" value="Ribokinase-like"/>
</dbReference>
<dbReference type="SUPFAM" id="SSF53613">
    <property type="entry name" value="Ribokinase-like"/>
    <property type="match status" value="1"/>
</dbReference>
<evidence type="ECO:0000259" key="3">
    <source>
        <dbReference type="Pfam" id="PF00294"/>
    </source>
</evidence>
<dbReference type="Proteomes" id="UP000263336">
    <property type="component" value="Unassembled WGS sequence"/>
</dbReference>